<dbReference type="Proteomes" id="UP000230407">
    <property type="component" value="Unassembled WGS sequence"/>
</dbReference>
<dbReference type="RefSeq" id="WP_100201820.1">
    <property type="nucleotide sequence ID" value="NZ_PGGW01000039.1"/>
</dbReference>
<accession>A0A2M8LYJ4</accession>
<evidence type="ECO:0000313" key="3">
    <source>
        <dbReference type="Proteomes" id="UP000230407"/>
    </source>
</evidence>
<dbReference type="EMBL" id="PGGW01000050">
    <property type="protein sequence ID" value="PJE97021.1"/>
    <property type="molecule type" value="Genomic_DNA"/>
</dbReference>
<name>A0A2M8LYJ4_9ACTN</name>
<protein>
    <submittedName>
        <fullName evidence="1">Uncharacterized protein</fullName>
    </submittedName>
</protein>
<gene>
    <name evidence="2" type="ORF">CUT44_11435</name>
    <name evidence="1" type="ORF">CUT44_14690</name>
</gene>
<keyword evidence="3" id="KW-1185">Reference proteome</keyword>
<dbReference type="EMBL" id="PGGW01000039">
    <property type="protein sequence ID" value="PJE97730.1"/>
    <property type="molecule type" value="Genomic_DNA"/>
</dbReference>
<sequence length="161" mass="17081">MSGAEEYRSAPCAIGRHGECGDFPARESGVPGLRHLVCGCGCHPADEGRVTAPAGEAAEGVGERWYRLCWTLRPEAPRAVAGVEYGVLVGRDVPAILRGMRGCLPPPAYHDPVHVRVLADTPGGWSYESRAVSAHTHRIAGPEEWAALFACPGRERAGDGT</sequence>
<comment type="caution">
    <text evidence="1">The sequence shown here is derived from an EMBL/GenBank/DDBJ whole genome shotgun (WGS) entry which is preliminary data.</text>
</comment>
<dbReference type="AlphaFoldDB" id="A0A2M8LYJ4"/>
<organism evidence="1 3">
    <name type="scientific">Streptomyces carminius</name>
    <dbReference type="NCBI Taxonomy" id="2665496"/>
    <lineage>
        <taxon>Bacteria</taxon>
        <taxon>Bacillati</taxon>
        <taxon>Actinomycetota</taxon>
        <taxon>Actinomycetes</taxon>
        <taxon>Kitasatosporales</taxon>
        <taxon>Streptomycetaceae</taxon>
        <taxon>Streptomyces</taxon>
    </lineage>
</organism>
<evidence type="ECO:0000313" key="1">
    <source>
        <dbReference type="EMBL" id="PJE97021.1"/>
    </source>
</evidence>
<proteinExistence type="predicted"/>
<reference evidence="1 3" key="1">
    <citation type="submission" date="2017-11" db="EMBL/GenBank/DDBJ databases">
        <title>Streptomyces carmine sp. nov., a novel actinomycete isolated from Sophora alopecuroides in Xinjiang, China.</title>
        <authorList>
            <person name="Wang Y."/>
            <person name="Luo X."/>
            <person name="Wan C."/>
            <person name="Zhang L."/>
        </authorList>
    </citation>
    <scope>NUCLEOTIDE SEQUENCE [LARGE SCALE GENOMIC DNA]</scope>
    <source>
        <strain evidence="1 3">TRM SA0054</strain>
    </source>
</reference>
<evidence type="ECO:0000313" key="2">
    <source>
        <dbReference type="EMBL" id="PJE97730.1"/>
    </source>
</evidence>